<dbReference type="Gene3D" id="3.30.530.20">
    <property type="match status" value="1"/>
</dbReference>
<dbReference type="EMBL" id="FNGP01000005">
    <property type="protein sequence ID" value="SDL73026.1"/>
    <property type="molecule type" value="Genomic_DNA"/>
</dbReference>
<dbReference type="SUPFAM" id="SSF55961">
    <property type="entry name" value="Bet v1-like"/>
    <property type="match status" value="1"/>
</dbReference>
<dbReference type="Proteomes" id="UP000199475">
    <property type="component" value="Unassembled WGS sequence"/>
</dbReference>
<dbReference type="AlphaFoldDB" id="A0A1G9MFI2"/>
<dbReference type="InterPro" id="IPR023393">
    <property type="entry name" value="START-like_dom_sf"/>
</dbReference>
<reference evidence="1 2" key="1">
    <citation type="submission" date="2016-10" db="EMBL/GenBank/DDBJ databases">
        <authorList>
            <person name="de Groot N.N."/>
        </authorList>
    </citation>
    <scope>NUCLEOTIDE SEQUENCE [LARGE SCALE GENOMIC DNA]</scope>
    <source>
        <strain evidence="1 2">CGMCC 1.9159</strain>
    </source>
</reference>
<accession>A0A1G9MFI2</accession>
<dbReference type="STRING" id="686624.SAMN04488242_2603"/>
<organism evidence="1 2">
    <name type="scientific">Tessaracoccus oleiagri</name>
    <dbReference type="NCBI Taxonomy" id="686624"/>
    <lineage>
        <taxon>Bacteria</taxon>
        <taxon>Bacillati</taxon>
        <taxon>Actinomycetota</taxon>
        <taxon>Actinomycetes</taxon>
        <taxon>Propionibacteriales</taxon>
        <taxon>Propionibacteriaceae</taxon>
        <taxon>Tessaracoccus</taxon>
    </lineage>
</organism>
<name>A0A1G9MFI2_9ACTN</name>
<protein>
    <submittedName>
        <fullName evidence="1">Polyketide cyclase / dehydrase and lipid transport</fullName>
    </submittedName>
</protein>
<dbReference type="OrthoDB" id="5402478at2"/>
<proteinExistence type="predicted"/>
<sequence>MPAQYHFLSEYRFRGDPERLWEPLVDVEQWPAWWSWLKRIEVLRPATGPDGLGSSIRSTVRAPAGYGLVYTIEVEFVDRPRRIDITSTGDLIGVGRFQLGSGPEAVATLAFTWLVSTPKRWMSAAAPVARPMFVWNHDRMMRAFGEGLAERSGLELLEVRNSSLRPGDPGFQVMPPAPA</sequence>
<evidence type="ECO:0000313" key="2">
    <source>
        <dbReference type="Proteomes" id="UP000199475"/>
    </source>
</evidence>
<keyword evidence="2" id="KW-1185">Reference proteome</keyword>
<gene>
    <name evidence="1" type="ORF">SAMN04488242_2603</name>
</gene>
<dbReference type="RefSeq" id="WP_093252979.1">
    <property type="nucleotide sequence ID" value="NZ_FNGP01000005.1"/>
</dbReference>
<evidence type="ECO:0000313" key="1">
    <source>
        <dbReference type="EMBL" id="SDL73026.1"/>
    </source>
</evidence>